<accession>A0A813TK04</accession>
<dbReference type="EMBL" id="CAJNOO010000120">
    <property type="protein sequence ID" value="CAF0813925.1"/>
    <property type="molecule type" value="Genomic_DNA"/>
</dbReference>
<dbReference type="Proteomes" id="UP000663882">
    <property type="component" value="Unassembled WGS sequence"/>
</dbReference>
<dbReference type="OrthoDB" id="10019902at2759"/>
<proteinExistence type="predicted"/>
<feature type="coiled-coil region" evidence="1">
    <location>
        <begin position="280"/>
        <end position="356"/>
    </location>
</feature>
<keyword evidence="1" id="KW-0175">Coiled coil</keyword>
<dbReference type="AlphaFoldDB" id="A0A813TK04"/>
<evidence type="ECO:0000256" key="1">
    <source>
        <dbReference type="SAM" id="Coils"/>
    </source>
</evidence>
<evidence type="ECO:0000313" key="3">
    <source>
        <dbReference type="Proteomes" id="UP000663882"/>
    </source>
</evidence>
<evidence type="ECO:0000313" key="2">
    <source>
        <dbReference type="EMBL" id="CAF0813925.1"/>
    </source>
</evidence>
<name>A0A813TK04_9BILA</name>
<comment type="caution">
    <text evidence="2">The sequence shown here is derived from an EMBL/GenBank/DDBJ whole genome shotgun (WGS) entry which is preliminary data.</text>
</comment>
<protein>
    <submittedName>
        <fullName evidence="2">Uncharacterized protein</fullName>
    </submittedName>
</protein>
<organism evidence="2 3">
    <name type="scientific">Rotaria sordida</name>
    <dbReference type="NCBI Taxonomy" id="392033"/>
    <lineage>
        <taxon>Eukaryota</taxon>
        <taxon>Metazoa</taxon>
        <taxon>Spiralia</taxon>
        <taxon>Gnathifera</taxon>
        <taxon>Rotifera</taxon>
        <taxon>Eurotatoria</taxon>
        <taxon>Bdelloidea</taxon>
        <taxon>Philodinida</taxon>
        <taxon>Philodinidae</taxon>
        <taxon>Rotaria</taxon>
    </lineage>
</organism>
<sequence>MEEFHNQINQLRRNCQQFENIDITHIINEIEQIGQQLKYSQEYLLKEIQRLKKDLDINYTKLNYANELRTIDQITLTTFKTKFDDLTQLLTDIKNKEINAWHILQILRVNTSRLWYILETAIGTTLNDKLIINEDLEKLLNFAQIEKNEQTTCLNLLEKEHGDLLIKMKNIQLTLEYFRTSILQITQNINEIKLKINNQEHINNHIYEQSSKKINNLILNIKDIEIFLNDYKFLINEIHNLLKLIFHIQTQIEIHHKTIFIYQNNLEKYKQNLLLNIINRTNYENQILNLKKILQQQNENFQQLKNQQIQFNKNRQKLYQQIDILEIEKNQILNHQQQLINIIKQSNSKKKLLEKEIFHSNHTIQNLQYSYRKLSKDHNKQHNITNNLQKTIQSNEERLQITKIEINKFSEQVKQQNYLINSNEIQFDSHTKELQDLENCLLTTHEELNDQRRKVNENKIKIQLLKQKLYKIISDEKPLAKEISYYQKQIKQNEINFNQIELNLKQNETKINQYKIIIRKLMLNSKQNNHILIQNNLLLEQYHYQTQQIKENIKILNQNLKHSEYNYQILKEIFHYTENENRLLKQQYADLTFVVQLLGHRQAMLNNELEPLYKTIKRLSTQHLNQDKIIEQSKSDLNILHKYHYHLRSYNQQLQQSISFKTLEHNEYLHSQSISNRYINFQNQLTLEMKKNLNHIHYWYMFMISSPDKFNNISKLFLIKKKLVHKTNEFINLKKIFNEKKILYRYLNQIYIRRQKLYEKINAYDVFKNKLIKQNKL</sequence>
<gene>
    <name evidence="2" type="ORF">RFH988_LOCUS4575</name>
</gene>
<reference evidence="2" key="1">
    <citation type="submission" date="2021-02" db="EMBL/GenBank/DDBJ databases">
        <authorList>
            <person name="Nowell W R."/>
        </authorList>
    </citation>
    <scope>NUCLEOTIDE SEQUENCE</scope>
</reference>